<dbReference type="GO" id="GO:0005506">
    <property type="term" value="F:iron ion binding"/>
    <property type="evidence" value="ECO:0007669"/>
    <property type="project" value="UniProtKB-UniRule"/>
</dbReference>
<evidence type="ECO:0000256" key="3">
    <source>
        <dbReference type="ARBA" id="ARBA00004872"/>
    </source>
</evidence>
<dbReference type="InterPro" id="IPR008070">
    <property type="entry name" value="Cyt_P450_E_grp-I_CYP2E-like"/>
</dbReference>
<comment type="subcellular location">
    <subcellularLocation>
        <location evidence="31">Endoplasmic reticulum membrane</location>
        <topology evidence="31">Peripheral membrane protein</topology>
    </subcellularLocation>
    <subcellularLocation>
        <location evidence="2 31">Microsome membrane</location>
        <topology evidence="2 31">Peripheral membrane protein</topology>
    </subcellularLocation>
    <subcellularLocation>
        <location evidence="31">Mitochondrion inner membrane</location>
        <topology evidence="31">Peripheral membrane protein</topology>
    </subcellularLocation>
</comment>
<dbReference type="UniPathway" id="UPA00199"/>
<dbReference type="PROSITE" id="PS00086">
    <property type="entry name" value="CYTOCHROME_P450"/>
    <property type="match status" value="1"/>
</dbReference>
<dbReference type="SUPFAM" id="SSF48264">
    <property type="entry name" value="Cytochrome P450"/>
    <property type="match status" value="1"/>
</dbReference>
<keyword evidence="20 31" id="KW-0496">Mitochondrion</keyword>
<keyword evidence="13 31" id="KW-0276">Fatty acid metabolism</keyword>
<comment type="catalytic activity">
    <reaction evidence="25">
        <text>an organic molecule + reduced [NADPH--hemoprotein reductase] + O2 = an alcohol + oxidized [NADPH--hemoprotein reductase] + H2O + H(+)</text>
        <dbReference type="Rhea" id="RHEA:17149"/>
        <dbReference type="Rhea" id="RHEA-COMP:11964"/>
        <dbReference type="Rhea" id="RHEA-COMP:11965"/>
        <dbReference type="ChEBI" id="CHEBI:15377"/>
        <dbReference type="ChEBI" id="CHEBI:15378"/>
        <dbReference type="ChEBI" id="CHEBI:15379"/>
        <dbReference type="ChEBI" id="CHEBI:30879"/>
        <dbReference type="ChEBI" id="CHEBI:57618"/>
        <dbReference type="ChEBI" id="CHEBI:58210"/>
        <dbReference type="ChEBI" id="CHEBI:142491"/>
        <dbReference type="EC" id="1.14.14.1"/>
    </reaction>
    <physiologicalReaction direction="left-to-right" evidence="25">
        <dbReference type="Rhea" id="RHEA:17150"/>
    </physiologicalReaction>
</comment>
<feature type="binding site" description="axial binding residue" evidence="29">
    <location>
        <position position="379"/>
    </location>
    <ligand>
        <name>heme</name>
        <dbReference type="ChEBI" id="CHEBI:30413"/>
    </ligand>
    <ligandPart>
        <name>Fe</name>
        <dbReference type="ChEBI" id="CHEBI:18248"/>
    </ligandPart>
</feature>
<evidence type="ECO:0000256" key="10">
    <source>
        <dbReference type="ARBA" id="ARBA00022723"/>
    </source>
</evidence>
<accession>A0A8C2UWZ8</accession>
<keyword evidence="34" id="KW-1185">Reference proteome</keyword>
<evidence type="ECO:0000256" key="31">
    <source>
        <dbReference type="RuleBase" id="RU368050"/>
    </source>
</evidence>
<evidence type="ECO:0000313" key="33">
    <source>
        <dbReference type="Ensembl" id="ENSCLAP00000004516.1"/>
    </source>
</evidence>
<comment type="catalytic activity">
    <reaction evidence="27 31">
        <text>dodecanoate + reduced [NADPH--hemoprotein reductase] + O2 = 11-hydroxydodecanoate + oxidized [NADPH--hemoprotein reductase] + H2O + H(+)</text>
        <dbReference type="Rhea" id="RHEA:39751"/>
        <dbReference type="Rhea" id="RHEA-COMP:11964"/>
        <dbReference type="Rhea" id="RHEA-COMP:11965"/>
        <dbReference type="ChEBI" id="CHEBI:15377"/>
        <dbReference type="ChEBI" id="CHEBI:15378"/>
        <dbReference type="ChEBI" id="CHEBI:15379"/>
        <dbReference type="ChEBI" id="CHEBI:18262"/>
        <dbReference type="ChEBI" id="CHEBI:57618"/>
        <dbReference type="ChEBI" id="CHEBI:58210"/>
        <dbReference type="ChEBI" id="CHEBI:76628"/>
    </reaction>
    <physiologicalReaction direction="left-to-right" evidence="27 31">
        <dbReference type="Rhea" id="RHEA:39752"/>
    </physiologicalReaction>
</comment>
<keyword evidence="21 32" id="KW-0472">Membrane</keyword>
<evidence type="ECO:0000256" key="23">
    <source>
        <dbReference type="ARBA" id="ARBA00047829"/>
    </source>
</evidence>
<keyword evidence="18 30" id="KW-0503">Monooxygenase</keyword>
<comment type="subunit">
    <text evidence="5 31">Interacts with chaperones HSP70 and HSP90; this interaction is required for initial targeting to mitochondria.</text>
</comment>
<dbReference type="GO" id="GO:0006805">
    <property type="term" value="P:xenobiotic metabolic process"/>
    <property type="evidence" value="ECO:0007669"/>
    <property type="project" value="TreeGrafter"/>
</dbReference>
<comment type="catalytic activity">
    <reaction evidence="23 31">
        <text>(5Z,8Z,11Z,14Z,17Z)-eicosapentaenoate + reduced [NADPH--hemoprotein reductase] + O2 = 19-hydroxy-(5Z,8Z,11Z,14Z,17Z)-eicosapentaenoate + oxidized [NADPH--hemoprotein reductase] + H2O + H(+)</text>
        <dbReference type="Rhea" id="RHEA:39787"/>
        <dbReference type="Rhea" id="RHEA-COMP:11964"/>
        <dbReference type="Rhea" id="RHEA-COMP:11965"/>
        <dbReference type="ChEBI" id="CHEBI:15377"/>
        <dbReference type="ChEBI" id="CHEBI:15378"/>
        <dbReference type="ChEBI" id="CHEBI:15379"/>
        <dbReference type="ChEBI" id="CHEBI:57618"/>
        <dbReference type="ChEBI" id="CHEBI:58210"/>
        <dbReference type="ChEBI" id="CHEBI:58562"/>
        <dbReference type="ChEBI" id="CHEBI:76636"/>
    </reaction>
    <physiologicalReaction direction="left-to-right" evidence="23 31">
        <dbReference type="Rhea" id="RHEA:39788"/>
    </physiologicalReaction>
</comment>
<dbReference type="InterPro" id="IPR001128">
    <property type="entry name" value="Cyt_P450"/>
</dbReference>
<evidence type="ECO:0000256" key="17">
    <source>
        <dbReference type="ARBA" id="ARBA00023004"/>
    </source>
</evidence>
<name>A0A8C2UWZ8_CHILA</name>
<evidence type="ECO:0000256" key="30">
    <source>
        <dbReference type="RuleBase" id="RU000461"/>
    </source>
</evidence>
<comment type="catalytic activity">
    <reaction evidence="26 31">
        <text>(4Z,7Z,10Z,13Z,16Z,19Z)-docosahexaenoate + reduced [NADPH--hemoprotein reductase] + O2 = 21-hydroxy-(4Z,7Z,10Z,13Z,16Z,19Z)-docosahexaenoate + oxidized [NADPH--hemoprotein reductase] + H2O + H(+)</text>
        <dbReference type="Rhea" id="RHEA:50088"/>
        <dbReference type="Rhea" id="RHEA-COMP:11964"/>
        <dbReference type="Rhea" id="RHEA-COMP:11965"/>
        <dbReference type="ChEBI" id="CHEBI:15377"/>
        <dbReference type="ChEBI" id="CHEBI:15378"/>
        <dbReference type="ChEBI" id="CHEBI:15379"/>
        <dbReference type="ChEBI" id="CHEBI:57618"/>
        <dbReference type="ChEBI" id="CHEBI:58210"/>
        <dbReference type="ChEBI" id="CHEBI:77016"/>
        <dbReference type="ChEBI" id="CHEBI:132025"/>
    </reaction>
    <physiologicalReaction direction="left-to-right" evidence="26 31">
        <dbReference type="Rhea" id="RHEA:50089"/>
    </physiologicalReaction>
</comment>
<evidence type="ECO:0000256" key="21">
    <source>
        <dbReference type="ARBA" id="ARBA00023136"/>
    </source>
</evidence>
<evidence type="ECO:0000256" key="11">
    <source>
        <dbReference type="ARBA" id="ARBA00022792"/>
    </source>
</evidence>
<keyword evidence="9 29" id="KW-0349">Heme</keyword>
<evidence type="ECO:0000256" key="28">
    <source>
        <dbReference type="ARBA" id="ARBA00048820"/>
    </source>
</evidence>
<evidence type="ECO:0000256" key="8">
    <source>
        <dbReference type="ARBA" id="ARBA00013837"/>
    </source>
</evidence>
<keyword evidence="17 29" id="KW-0408">Iron</keyword>
<evidence type="ECO:0000256" key="2">
    <source>
        <dbReference type="ARBA" id="ARBA00004174"/>
    </source>
</evidence>
<evidence type="ECO:0000256" key="15">
    <source>
        <dbReference type="ARBA" id="ARBA00022857"/>
    </source>
</evidence>
<gene>
    <name evidence="33" type="primary">CYP2E1</name>
</gene>
<dbReference type="Ensembl" id="ENSCLAT00000004601.1">
    <property type="protein sequence ID" value="ENSCLAP00000004516.1"/>
    <property type="gene ID" value="ENSCLAG00000003214.1"/>
</dbReference>
<comment type="activity regulation">
    <text evidence="31">The omega-1 hydroxylase activity is stimulated by cytochrome b5.</text>
</comment>
<dbReference type="PANTHER" id="PTHR24300:SF356">
    <property type="entry name" value="CYTOCHROME P450 2E1"/>
    <property type="match status" value="1"/>
</dbReference>
<comment type="catalytic activity">
    <reaction evidence="31">
        <text>an organic molecule + reduced [NADPH--hemoprotein reductase] + O2 = an alcohol + oxidized [NADPH--hemoprotein reductase] + H2O + H(+)</text>
        <dbReference type="Rhea" id="RHEA:17149"/>
        <dbReference type="Rhea" id="RHEA-COMP:11964"/>
        <dbReference type="Rhea" id="RHEA-COMP:11965"/>
        <dbReference type="ChEBI" id="CHEBI:15377"/>
        <dbReference type="ChEBI" id="CHEBI:15378"/>
        <dbReference type="ChEBI" id="CHEBI:15379"/>
        <dbReference type="ChEBI" id="CHEBI:30879"/>
        <dbReference type="ChEBI" id="CHEBI:57618"/>
        <dbReference type="ChEBI" id="CHEBI:58210"/>
        <dbReference type="ChEBI" id="CHEBI:142491"/>
    </reaction>
    <physiologicalReaction direction="left-to-right" evidence="31">
        <dbReference type="Rhea" id="RHEA:17150"/>
    </physiologicalReaction>
</comment>
<evidence type="ECO:0000256" key="18">
    <source>
        <dbReference type="ARBA" id="ARBA00023033"/>
    </source>
</evidence>
<evidence type="ECO:0000256" key="4">
    <source>
        <dbReference type="ARBA" id="ARBA00010617"/>
    </source>
</evidence>
<evidence type="ECO:0000256" key="1">
    <source>
        <dbReference type="ARBA" id="ARBA00001971"/>
    </source>
</evidence>
<evidence type="ECO:0000256" key="25">
    <source>
        <dbReference type="ARBA" id="ARBA00048272"/>
    </source>
</evidence>
<dbReference type="GO" id="GO:0051879">
    <property type="term" value="F:Hsp90 protein binding"/>
    <property type="evidence" value="ECO:0007669"/>
    <property type="project" value="UniProtKB-UniRule"/>
</dbReference>
<keyword evidence="11 31" id="KW-0999">Mitochondrion inner membrane</keyword>
<dbReference type="EC" id="1.14.14.1" evidence="6 31"/>
<feature type="transmembrane region" description="Helical" evidence="32">
    <location>
        <begin position="6"/>
        <end position="23"/>
    </location>
</feature>
<evidence type="ECO:0000256" key="19">
    <source>
        <dbReference type="ARBA" id="ARBA00023098"/>
    </source>
</evidence>
<evidence type="ECO:0000256" key="13">
    <source>
        <dbReference type="ARBA" id="ARBA00022832"/>
    </source>
</evidence>
<keyword evidence="16 30" id="KW-0560">Oxidoreductase</keyword>
<dbReference type="FunFam" id="1.10.630.10:FF:000238">
    <property type="entry name" value="Cytochrome P450 2A6"/>
    <property type="match status" value="2"/>
</dbReference>
<keyword evidence="12 31" id="KW-0256">Endoplasmic reticulum</keyword>
<evidence type="ECO:0000256" key="12">
    <source>
        <dbReference type="ARBA" id="ARBA00022824"/>
    </source>
</evidence>
<dbReference type="PRINTS" id="PR00463">
    <property type="entry name" value="EP450I"/>
</dbReference>
<dbReference type="GO" id="GO:0016712">
    <property type="term" value="F:oxidoreductase activity, acting on paired donors, with incorporation or reduction of molecular oxygen, reduced flavin or flavoprotein as one donor, and incorporation of one atom of oxygen"/>
    <property type="evidence" value="ECO:0007669"/>
    <property type="project" value="UniProtKB-EC"/>
</dbReference>
<dbReference type="Proteomes" id="UP000694398">
    <property type="component" value="Unassembled WGS sequence"/>
</dbReference>
<proteinExistence type="inferred from homology"/>
<dbReference type="Gene3D" id="1.10.630.10">
    <property type="entry name" value="Cytochrome P450"/>
    <property type="match status" value="2"/>
</dbReference>
<evidence type="ECO:0000256" key="14">
    <source>
        <dbReference type="ARBA" id="ARBA00022848"/>
    </source>
</evidence>
<dbReference type="InterPro" id="IPR050182">
    <property type="entry name" value="Cytochrome_P450_fam2"/>
</dbReference>
<dbReference type="InterPro" id="IPR036396">
    <property type="entry name" value="Cyt_P450_sf"/>
</dbReference>
<sequence>MGALGITIALLVWVVTLLLISIWKQLYSSWNLPPGPFPLPIIGNLLQLDIKDIPKSFTRLAKRYGPVFTLYLGSRRTVILHGYKAVKEVLLTHKNEFSGRGEIPVFQEYKDKGIIFNNGPTWKDVRRFSLSILRDYGMGKQGNEARIQREAQFLVQELRNTQGRPFDPTFLLGCAPCNVISDILFHRRFDYKDKTILRLMSLFNENFYLLSTPWLQEKHREKPPMYTMENISVTLADLFFAGTETTSTTLRYGLLILMKYPEVEEKLHEEIDRVIGPTRIPAIKDRLEMPYMDAVVHEIQRFINLVPSNLPHEATQDTMFRGYLIPKGTVVIPTLDSLLYDSQEFPDPEQFKPEHFLNENGKFKYSDYFKAFSAGKRVCVGEGLARMELFLLLTAILQNFNLKSLVEPKDIDLKPITIGFGCVPPHYKLCVIPRS</sequence>
<protein>
    <recommendedName>
        <fullName evidence="8 31">Cytochrome P450 2E1</fullName>
        <ecNumber evidence="7 31">1.14.13.n7</ecNumber>
        <ecNumber evidence="6 31">1.14.14.1</ecNumber>
    </recommendedName>
</protein>
<comment type="function">
    <text evidence="22 31">A cytochrome P450 monooxygenase involved in the metabolism of fatty acids. Mechanistically, uses molecular oxygen inserting one oxygen atom into a substrate, and reducing the second into a water molecule, with two electrons provided by NADPH via cytochrome P450 reductase (NADPH--hemoprotein reductase). Catalyzes the hydroxylation of carbon-hydrogen bonds. Hydroxylates fatty acids specifically at the omega-1 position displaying the highest catalytic activity for saturated fatty acids. May be involved in the oxidative metabolism of xenobiotics.</text>
</comment>
<evidence type="ECO:0000256" key="29">
    <source>
        <dbReference type="PIRSR" id="PIRSR602401-1"/>
    </source>
</evidence>
<comment type="cofactor">
    <cofactor evidence="1 29 31">
        <name>heme</name>
        <dbReference type="ChEBI" id="CHEBI:30413"/>
    </cofactor>
</comment>
<reference evidence="33" key="1">
    <citation type="submission" date="2025-08" db="UniProtKB">
        <authorList>
            <consortium name="Ensembl"/>
        </authorList>
    </citation>
    <scope>IDENTIFICATION</scope>
</reference>
<dbReference type="GO" id="GO:0019373">
    <property type="term" value="P:epoxygenase P450 pathway"/>
    <property type="evidence" value="ECO:0007669"/>
    <property type="project" value="TreeGrafter"/>
</dbReference>
<reference evidence="33" key="2">
    <citation type="submission" date="2025-09" db="UniProtKB">
        <authorList>
            <consortium name="Ensembl"/>
        </authorList>
    </citation>
    <scope>IDENTIFICATION</scope>
</reference>
<evidence type="ECO:0000313" key="34">
    <source>
        <dbReference type="Proteomes" id="UP000694398"/>
    </source>
</evidence>
<dbReference type="PRINTS" id="PR00385">
    <property type="entry name" value="P450"/>
</dbReference>
<keyword evidence="32" id="KW-1133">Transmembrane helix</keyword>
<comment type="catalytic activity">
    <reaction evidence="24 31">
        <text>tetradecanoate + reduced [NADPH--hemoprotein reductase] + O2 = 13-hydroxytetradecanoate + oxidized [NADPH--hemoprotein reductase] + H2O + H(+)</text>
        <dbReference type="Rhea" id="RHEA:50096"/>
        <dbReference type="Rhea" id="RHEA-COMP:11964"/>
        <dbReference type="Rhea" id="RHEA-COMP:11965"/>
        <dbReference type="ChEBI" id="CHEBI:15377"/>
        <dbReference type="ChEBI" id="CHEBI:15378"/>
        <dbReference type="ChEBI" id="CHEBI:15379"/>
        <dbReference type="ChEBI" id="CHEBI:30807"/>
        <dbReference type="ChEBI" id="CHEBI:57618"/>
        <dbReference type="ChEBI" id="CHEBI:58210"/>
        <dbReference type="ChEBI" id="CHEBI:132031"/>
    </reaction>
    <physiologicalReaction direction="left-to-right" evidence="24 31">
        <dbReference type="Rhea" id="RHEA:50097"/>
    </physiologicalReaction>
</comment>
<dbReference type="GeneTree" id="ENSGT00940000161594"/>
<dbReference type="PANTHER" id="PTHR24300">
    <property type="entry name" value="CYTOCHROME P450 508A4-RELATED"/>
    <property type="match status" value="1"/>
</dbReference>
<evidence type="ECO:0000256" key="16">
    <source>
        <dbReference type="ARBA" id="ARBA00023002"/>
    </source>
</evidence>
<dbReference type="PRINTS" id="PR01687">
    <property type="entry name" value="EP450ICYP2E"/>
</dbReference>
<dbReference type="EC" id="1.14.13.n7" evidence="7 31"/>
<evidence type="ECO:0000256" key="20">
    <source>
        <dbReference type="ARBA" id="ARBA00023128"/>
    </source>
</evidence>
<evidence type="ECO:0000256" key="26">
    <source>
        <dbReference type="ARBA" id="ARBA00048320"/>
    </source>
</evidence>
<dbReference type="InterPro" id="IPR002401">
    <property type="entry name" value="Cyt_P450_E_grp-I"/>
</dbReference>
<comment type="catalytic activity">
    <reaction evidence="28 31">
        <text>(5Z,8Z,11Z)-eicosatrienoate + reduced [NADPH--hemoprotein reductase] + O2 = 19-hydroxy-(5Z,8Z,11Z)-eicosatrienoate + oxidized [NADPH--hemoprotein reductase] + H2O + H(+)</text>
        <dbReference type="Rhea" id="RHEA:50076"/>
        <dbReference type="Rhea" id="RHEA-COMP:11964"/>
        <dbReference type="Rhea" id="RHEA-COMP:11965"/>
        <dbReference type="ChEBI" id="CHEBI:15377"/>
        <dbReference type="ChEBI" id="CHEBI:15378"/>
        <dbReference type="ChEBI" id="CHEBI:15379"/>
        <dbReference type="ChEBI" id="CHEBI:57618"/>
        <dbReference type="ChEBI" id="CHEBI:58210"/>
        <dbReference type="ChEBI" id="CHEBI:78043"/>
        <dbReference type="ChEBI" id="CHEBI:132024"/>
    </reaction>
    <physiologicalReaction direction="left-to-right" evidence="28 31">
        <dbReference type="Rhea" id="RHEA:50077"/>
    </physiologicalReaction>
</comment>
<keyword evidence="10 29" id="KW-0479">Metal-binding</keyword>
<comment type="pathway">
    <text evidence="3 31">Lipid metabolism; fatty acid metabolism.</text>
</comment>
<evidence type="ECO:0000256" key="22">
    <source>
        <dbReference type="ARBA" id="ARBA00045616"/>
    </source>
</evidence>
<keyword evidence="15 31" id="KW-0521">NADP</keyword>
<keyword evidence="19 31" id="KW-0443">Lipid metabolism</keyword>
<dbReference type="GO" id="GO:0005789">
    <property type="term" value="C:endoplasmic reticulum membrane"/>
    <property type="evidence" value="ECO:0007669"/>
    <property type="project" value="UniProtKB-SubCell"/>
</dbReference>
<organism evidence="33 34">
    <name type="scientific">Chinchilla lanigera</name>
    <name type="common">Long-tailed chinchilla</name>
    <name type="synonym">Chinchilla villidera</name>
    <dbReference type="NCBI Taxonomy" id="34839"/>
    <lineage>
        <taxon>Eukaryota</taxon>
        <taxon>Metazoa</taxon>
        <taxon>Chordata</taxon>
        <taxon>Craniata</taxon>
        <taxon>Vertebrata</taxon>
        <taxon>Euteleostomi</taxon>
        <taxon>Mammalia</taxon>
        <taxon>Eutheria</taxon>
        <taxon>Euarchontoglires</taxon>
        <taxon>Glires</taxon>
        <taxon>Rodentia</taxon>
        <taxon>Hystricomorpha</taxon>
        <taxon>Chinchillidae</taxon>
        <taxon>Chinchilla</taxon>
    </lineage>
</organism>
<dbReference type="GO" id="GO:0008392">
    <property type="term" value="F:arachidonate epoxygenase activity"/>
    <property type="evidence" value="ECO:0007669"/>
    <property type="project" value="TreeGrafter"/>
</dbReference>
<dbReference type="InterPro" id="IPR017972">
    <property type="entry name" value="Cyt_P450_CS"/>
</dbReference>
<dbReference type="AlphaFoldDB" id="A0A8C2UWZ8"/>
<evidence type="ECO:0000256" key="27">
    <source>
        <dbReference type="ARBA" id="ARBA00048569"/>
    </source>
</evidence>
<keyword evidence="14 31" id="KW-0492">Microsome</keyword>
<evidence type="ECO:0000256" key="24">
    <source>
        <dbReference type="ARBA" id="ARBA00048031"/>
    </source>
</evidence>
<dbReference type="GO" id="GO:0020037">
    <property type="term" value="F:heme binding"/>
    <property type="evidence" value="ECO:0007669"/>
    <property type="project" value="UniProtKB-UniRule"/>
</dbReference>
<dbReference type="GO" id="GO:0005743">
    <property type="term" value="C:mitochondrial inner membrane"/>
    <property type="evidence" value="ECO:0007669"/>
    <property type="project" value="UniProtKB-SubCell"/>
</dbReference>
<evidence type="ECO:0000256" key="7">
    <source>
        <dbReference type="ARBA" id="ARBA00013248"/>
    </source>
</evidence>
<evidence type="ECO:0000256" key="5">
    <source>
        <dbReference type="ARBA" id="ARBA00011772"/>
    </source>
</evidence>
<keyword evidence="32" id="KW-0812">Transmembrane</keyword>
<evidence type="ECO:0000256" key="9">
    <source>
        <dbReference type="ARBA" id="ARBA00022617"/>
    </source>
</evidence>
<dbReference type="Pfam" id="PF00067">
    <property type="entry name" value="p450"/>
    <property type="match status" value="2"/>
</dbReference>
<evidence type="ECO:0000256" key="32">
    <source>
        <dbReference type="SAM" id="Phobius"/>
    </source>
</evidence>
<comment type="similarity">
    <text evidence="4 30">Belongs to the cytochrome P450 family.</text>
</comment>
<dbReference type="GO" id="GO:0030544">
    <property type="term" value="F:Hsp70 protein binding"/>
    <property type="evidence" value="ECO:0007669"/>
    <property type="project" value="UniProtKB-UniRule"/>
</dbReference>
<evidence type="ECO:0000256" key="6">
    <source>
        <dbReference type="ARBA" id="ARBA00012109"/>
    </source>
</evidence>